<dbReference type="AlphaFoldDB" id="A0A356LIN0"/>
<sequence>MTNSQNEFDTIVVGAGQAGIAMSEHLTKMKIPHLILEKNRIAEAWRSRRWDSLVANGPCWHDRFPGMPFDADPDTFVHHDRVADYFERYATSFNAPIRTGVEVSKVVRHRSQAGFIVESTAGTFEAKRIVVATGPFQKAIIPSIAPENSTVHQIHSDQYKNPNQLPQGAILVVGSGSSGVQIADDLNRTGRRVFLSVGPHERPPRRYRNRDNVWWLGVLGGWDVVKNDHTPLKGLAVSGAKGGQSIDFKRLAQQGITLLGMTKEFHDKEATFQNDLLESVQQGEAAYLKFLDAADAYIESNKLDLPEEPDARQLLPDPECMINPVLKLNLNQENISTIIWASGFGLDYQWLQVDAFDEHGRPSHRLGVSKEPGVYFLGLPYLSGRASSFIWGVWHDAKHIADHISIQRHYLQYKSPADHEPLTTSVHDSIVSCK</sequence>
<accession>A0A356LIN0</accession>
<dbReference type="PRINTS" id="PR00368">
    <property type="entry name" value="FADPNR"/>
</dbReference>
<dbReference type="EMBL" id="DOEK01000030">
    <property type="protein sequence ID" value="HBP30774.1"/>
    <property type="molecule type" value="Genomic_DNA"/>
</dbReference>
<dbReference type="PRINTS" id="PR00411">
    <property type="entry name" value="PNDRDTASEI"/>
</dbReference>
<organism evidence="2 3">
    <name type="scientific">Advenella kashmirensis</name>
    <dbReference type="NCBI Taxonomy" id="310575"/>
    <lineage>
        <taxon>Bacteria</taxon>
        <taxon>Pseudomonadati</taxon>
        <taxon>Pseudomonadota</taxon>
        <taxon>Betaproteobacteria</taxon>
        <taxon>Burkholderiales</taxon>
        <taxon>Alcaligenaceae</taxon>
    </lineage>
</organism>
<dbReference type="PANTHER" id="PTHR43539">
    <property type="entry name" value="FLAVIN-BINDING MONOOXYGENASE-LIKE PROTEIN (AFU_ORTHOLOGUE AFUA_4G09220)"/>
    <property type="match status" value="1"/>
</dbReference>
<dbReference type="Gene3D" id="3.50.50.60">
    <property type="entry name" value="FAD/NAD(P)-binding domain"/>
    <property type="match status" value="2"/>
</dbReference>
<evidence type="ECO:0000313" key="2">
    <source>
        <dbReference type="EMBL" id="HBP30774.1"/>
    </source>
</evidence>
<keyword evidence="1" id="KW-0560">Oxidoreductase</keyword>
<comment type="caution">
    <text evidence="2">The sequence shown here is derived from an EMBL/GenBank/DDBJ whole genome shotgun (WGS) entry which is preliminary data.</text>
</comment>
<proteinExistence type="predicted"/>
<dbReference type="InterPro" id="IPR050982">
    <property type="entry name" value="Auxin_biosynth/cation_transpt"/>
</dbReference>
<dbReference type="GO" id="GO:0050660">
    <property type="term" value="F:flavin adenine dinucleotide binding"/>
    <property type="evidence" value="ECO:0007669"/>
    <property type="project" value="TreeGrafter"/>
</dbReference>
<reference evidence="2 3" key="1">
    <citation type="journal article" date="2018" name="Nat. Biotechnol.">
        <title>A standardized bacterial taxonomy based on genome phylogeny substantially revises the tree of life.</title>
        <authorList>
            <person name="Parks D.H."/>
            <person name="Chuvochina M."/>
            <person name="Waite D.W."/>
            <person name="Rinke C."/>
            <person name="Skarshewski A."/>
            <person name="Chaumeil P.A."/>
            <person name="Hugenholtz P."/>
        </authorList>
    </citation>
    <scope>NUCLEOTIDE SEQUENCE [LARGE SCALE GENOMIC DNA]</scope>
    <source>
        <strain evidence="2">UBA10707</strain>
    </source>
</reference>
<dbReference type="SUPFAM" id="SSF51905">
    <property type="entry name" value="FAD/NAD(P)-binding domain"/>
    <property type="match status" value="1"/>
</dbReference>
<dbReference type="GO" id="GO:0004497">
    <property type="term" value="F:monooxygenase activity"/>
    <property type="evidence" value="ECO:0007669"/>
    <property type="project" value="TreeGrafter"/>
</dbReference>
<gene>
    <name evidence="2" type="ORF">DD666_15305</name>
</gene>
<protein>
    <submittedName>
        <fullName evidence="2">FAD-dependent oxidoreductase</fullName>
    </submittedName>
</protein>
<dbReference type="Proteomes" id="UP000264036">
    <property type="component" value="Unassembled WGS sequence"/>
</dbReference>
<dbReference type="InterPro" id="IPR036188">
    <property type="entry name" value="FAD/NAD-bd_sf"/>
</dbReference>
<dbReference type="PANTHER" id="PTHR43539:SF78">
    <property type="entry name" value="FLAVIN-CONTAINING MONOOXYGENASE"/>
    <property type="match status" value="1"/>
</dbReference>
<evidence type="ECO:0000256" key="1">
    <source>
        <dbReference type="ARBA" id="ARBA00023002"/>
    </source>
</evidence>
<dbReference type="Pfam" id="PF13738">
    <property type="entry name" value="Pyr_redox_3"/>
    <property type="match status" value="1"/>
</dbReference>
<name>A0A356LIN0_9BURK</name>
<evidence type="ECO:0000313" key="3">
    <source>
        <dbReference type="Proteomes" id="UP000264036"/>
    </source>
</evidence>